<dbReference type="GO" id="GO:0016712">
    <property type="term" value="F:oxidoreductase activity, acting on paired donors, with incorporation or reduction of molecular oxygen, reduced flavin or flavoprotein as one donor, and incorporation of one atom of oxygen"/>
    <property type="evidence" value="ECO:0007669"/>
    <property type="project" value="TreeGrafter"/>
</dbReference>
<proteinExistence type="inferred from homology"/>
<protein>
    <submittedName>
        <fullName evidence="5">Uncharacterized protein</fullName>
    </submittedName>
</protein>
<dbReference type="InterPro" id="IPR001128">
    <property type="entry name" value="Cyt_P450"/>
</dbReference>
<evidence type="ECO:0000256" key="3">
    <source>
        <dbReference type="ARBA" id="ARBA00022723"/>
    </source>
</evidence>
<evidence type="ECO:0000256" key="1">
    <source>
        <dbReference type="ARBA" id="ARBA00001971"/>
    </source>
</evidence>
<accession>A0A8C5G0U4</accession>
<dbReference type="GO" id="GO:0005506">
    <property type="term" value="F:iron ion binding"/>
    <property type="evidence" value="ECO:0007669"/>
    <property type="project" value="InterPro"/>
</dbReference>
<dbReference type="AlphaFoldDB" id="A0A8C5G0U4"/>
<dbReference type="GO" id="GO:0006805">
    <property type="term" value="P:xenobiotic metabolic process"/>
    <property type="evidence" value="ECO:0007669"/>
    <property type="project" value="TreeGrafter"/>
</dbReference>
<dbReference type="GO" id="GO:0006082">
    <property type="term" value="P:organic acid metabolic process"/>
    <property type="evidence" value="ECO:0007669"/>
    <property type="project" value="TreeGrafter"/>
</dbReference>
<evidence type="ECO:0000256" key="2">
    <source>
        <dbReference type="ARBA" id="ARBA00010617"/>
    </source>
</evidence>
<dbReference type="Gene3D" id="1.10.630.10">
    <property type="entry name" value="Cytochrome P450"/>
    <property type="match status" value="1"/>
</dbReference>
<reference evidence="5" key="3">
    <citation type="submission" date="2025-09" db="UniProtKB">
        <authorList>
            <consortium name="Ensembl"/>
        </authorList>
    </citation>
    <scope>IDENTIFICATION</scope>
</reference>
<name>A0A8C5G0U4_GOUWI</name>
<dbReference type="PRINTS" id="PR00463">
    <property type="entry name" value="EP450I"/>
</dbReference>
<dbReference type="GO" id="GO:0020037">
    <property type="term" value="F:heme binding"/>
    <property type="evidence" value="ECO:0007669"/>
    <property type="project" value="InterPro"/>
</dbReference>
<comment type="cofactor">
    <cofactor evidence="1">
        <name>heme</name>
        <dbReference type="ChEBI" id="CHEBI:30413"/>
    </cofactor>
</comment>
<reference evidence="5" key="1">
    <citation type="submission" date="2020-06" db="EMBL/GenBank/DDBJ databases">
        <authorList>
            <consortium name="Wellcome Sanger Institute Data Sharing"/>
        </authorList>
    </citation>
    <scope>NUCLEOTIDE SEQUENCE [LARGE SCALE GENOMIC DNA]</scope>
</reference>
<dbReference type="Pfam" id="PF00067">
    <property type="entry name" value="p450"/>
    <property type="match status" value="1"/>
</dbReference>
<keyword evidence="3" id="KW-0479">Metal-binding</keyword>
<dbReference type="Ensembl" id="ENSGWIT00000007110.1">
    <property type="protein sequence ID" value="ENSGWIP00000006440.1"/>
    <property type="gene ID" value="ENSGWIG00000003748.1"/>
</dbReference>
<keyword evidence="6" id="KW-1185">Reference proteome</keyword>
<keyword evidence="4" id="KW-0408">Iron</keyword>
<dbReference type="PANTHER" id="PTHR24300">
    <property type="entry name" value="CYTOCHROME P450 508A4-RELATED"/>
    <property type="match status" value="1"/>
</dbReference>
<comment type="similarity">
    <text evidence="2">Belongs to the cytochrome P450 family.</text>
</comment>
<evidence type="ECO:0000313" key="6">
    <source>
        <dbReference type="Proteomes" id="UP000694680"/>
    </source>
</evidence>
<dbReference type="SUPFAM" id="SSF48264">
    <property type="entry name" value="Cytochrome P450"/>
    <property type="match status" value="1"/>
</dbReference>
<sequence>VILSVVGNFIKYRKPANYPPGPLALPVVGNILSVDSKHPYRYFTKLSKEYGNIFSVRLGKDKIVFVCGLKMVKEAIVKQAENFVDRPHSALVDRIITGKSGLQSSHNGMRWKTQRRFALSTLRTFGLGKNTMELSICEELRNLQEAIEKENGDLHIF</sequence>
<evidence type="ECO:0000256" key="4">
    <source>
        <dbReference type="ARBA" id="ARBA00023004"/>
    </source>
</evidence>
<organism evidence="5 6">
    <name type="scientific">Gouania willdenowi</name>
    <name type="common">Blunt-snouted clingfish</name>
    <name type="synonym">Lepadogaster willdenowi</name>
    <dbReference type="NCBI Taxonomy" id="441366"/>
    <lineage>
        <taxon>Eukaryota</taxon>
        <taxon>Metazoa</taxon>
        <taxon>Chordata</taxon>
        <taxon>Craniata</taxon>
        <taxon>Vertebrata</taxon>
        <taxon>Euteleostomi</taxon>
        <taxon>Actinopterygii</taxon>
        <taxon>Neopterygii</taxon>
        <taxon>Teleostei</taxon>
        <taxon>Neoteleostei</taxon>
        <taxon>Acanthomorphata</taxon>
        <taxon>Ovalentaria</taxon>
        <taxon>Blenniimorphae</taxon>
        <taxon>Blenniiformes</taxon>
        <taxon>Gobiesocoidei</taxon>
        <taxon>Gobiesocidae</taxon>
        <taxon>Gobiesocinae</taxon>
        <taxon>Gouania</taxon>
    </lineage>
</organism>
<dbReference type="InterPro" id="IPR036396">
    <property type="entry name" value="Cyt_P450_sf"/>
</dbReference>
<evidence type="ECO:0000313" key="5">
    <source>
        <dbReference type="Ensembl" id="ENSGWIP00000006440.1"/>
    </source>
</evidence>
<dbReference type="Proteomes" id="UP000694680">
    <property type="component" value="Chromosome 4"/>
</dbReference>
<dbReference type="InterPro" id="IPR050182">
    <property type="entry name" value="Cytochrome_P450_fam2"/>
</dbReference>
<dbReference type="InterPro" id="IPR002401">
    <property type="entry name" value="Cyt_P450_E_grp-I"/>
</dbReference>
<reference evidence="5" key="2">
    <citation type="submission" date="2025-08" db="UniProtKB">
        <authorList>
            <consortium name="Ensembl"/>
        </authorList>
    </citation>
    <scope>IDENTIFICATION</scope>
</reference>
<dbReference type="PANTHER" id="PTHR24300:SF177">
    <property type="entry name" value="CYTOCHROME P450 2J2"/>
    <property type="match status" value="1"/>
</dbReference>
<dbReference type="GO" id="GO:0005737">
    <property type="term" value="C:cytoplasm"/>
    <property type="evidence" value="ECO:0007669"/>
    <property type="project" value="TreeGrafter"/>
</dbReference>